<dbReference type="SUPFAM" id="SSF47413">
    <property type="entry name" value="lambda repressor-like DNA-binding domains"/>
    <property type="match status" value="1"/>
</dbReference>
<keyword evidence="2" id="KW-1185">Reference proteome</keyword>
<evidence type="ECO:0000313" key="2">
    <source>
        <dbReference type="Proteomes" id="UP000001683"/>
    </source>
</evidence>
<dbReference type="InterPro" id="IPR001387">
    <property type="entry name" value="Cro/C1-type_HTH"/>
</dbReference>
<dbReference type="CDD" id="cd00093">
    <property type="entry name" value="HTH_XRE"/>
    <property type="match status" value="1"/>
</dbReference>
<dbReference type="GO" id="GO:0003677">
    <property type="term" value="F:DNA binding"/>
    <property type="evidence" value="ECO:0007669"/>
    <property type="project" value="InterPro"/>
</dbReference>
<dbReference type="InParanoid" id="B2A214"/>
<proteinExistence type="predicted"/>
<gene>
    <name evidence="1" type="ordered locus">Nther_1236</name>
</gene>
<dbReference type="InterPro" id="IPR010982">
    <property type="entry name" value="Lambda_DNA-bd_dom_sf"/>
</dbReference>
<organism evidence="1 2">
    <name type="scientific">Natranaerobius thermophilus (strain ATCC BAA-1301 / DSM 18059 / JW/NM-WN-LF)</name>
    <dbReference type="NCBI Taxonomy" id="457570"/>
    <lineage>
        <taxon>Bacteria</taxon>
        <taxon>Bacillati</taxon>
        <taxon>Bacillota</taxon>
        <taxon>Clostridia</taxon>
        <taxon>Natranaerobiales</taxon>
        <taxon>Natranaerobiaceae</taxon>
        <taxon>Natranaerobius</taxon>
    </lineage>
</organism>
<dbReference type="eggNOG" id="ENOG5033DC1">
    <property type="taxonomic scope" value="Bacteria"/>
</dbReference>
<dbReference type="EMBL" id="CP001034">
    <property type="protein sequence ID" value="ACB84819.1"/>
    <property type="molecule type" value="Genomic_DNA"/>
</dbReference>
<accession>B2A214</accession>
<dbReference type="OrthoDB" id="2113033at2"/>
<dbReference type="RefSeq" id="WP_012447694.1">
    <property type="nucleotide sequence ID" value="NC_010718.1"/>
</dbReference>
<reference evidence="1 2" key="1">
    <citation type="submission" date="2008-04" db="EMBL/GenBank/DDBJ databases">
        <title>Complete sequence of chromosome of Natranaerobius thermophilus JW/NM-WN-LF.</title>
        <authorList>
            <consortium name="US DOE Joint Genome Institute"/>
            <person name="Copeland A."/>
            <person name="Lucas S."/>
            <person name="Lapidus A."/>
            <person name="Glavina del Rio T."/>
            <person name="Dalin E."/>
            <person name="Tice H."/>
            <person name="Bruce D."/>
            <person name="Goodwin L."/>
            <person name="Pitluck S."/>
            <person name="Chertkov O."/>
            <person name="Brettin T."/>
            <person name="Detter J.C."/>
            <person name="Han C."/>
            <person name="Kuske C.R."/>
            <person name="Schmutz J."/>
            <person name="Larimer F."/>
            <person name="Land M."/>
            <person name="Hauser L."/>
            <person name="Kyrpides N."/>
            <person name="Lykidis A."/>
            <person name="Mesbah N.M."/>
            <person name="Wiegel J."/>
        </authorList>
    </citation>
    <scope>NUCLEOTIDE SEQUENCE [LARGE SCALE GENOMIC DNA]</scope>
    <source>
        <strain evidence="2">ATCC BAA-1301 / DSM 18059 / JW/NM-WN-LF</strain>
    </source>
</reference>
<evidence type="ECO:0000313" key="1">
    <source>
        <dbReference type="EMBL" id="ACB84819.1"/>
    </source>
</evidence>
<dbReference type="KEGG" id="nth:Nther_1236"/>
<dbReference type="HOGENOM" id="CLU_201604_1_0_9"/>
<evidence type="ECO:0008006" key="3">
    <source>
        <dbReference type="Google" id="ProtNLM"/>
    </source>
</evidence>
<dbReference type="Gene3D" id="1.10.260.40">
    <property type="entry name" value="lambda repressor-like DNA-binding domains"/>
    <property type="match status" value="1"/>
</dbReference>
<dbReference type="STRING" id="457570.Nther_1236"/>
<protein>
    <recommendedName>
        <fullName evidence="3">HTH cro/C1-type domain-containing protein</fullName>
    </recommendedName>
</protein>
<name>B2A214_NATTJ</name>
<sequence>MVTQEERDKLFLERRKKRLTLDEVANYVGCHKSLISKFELGECGMSDEKVERYREIIAT</sequence>
<dbReference type="Proteomes" id="UP000001683">
    <property type="component" value="Chromosome"/>
</dbReference>
<reference evidence="1 2" key="2">
    <citation type="journal article" date="2011" name="J. Bacteriol.">
        <title>Complete genome sequence of the anaerobic, halophilic alkalithermophile Natranaerobius thermophilus JW/NM-WN-LF.</title>
        <authorList>
            <person name="Zhao B."/>
            <person name="Mesbah N.M."/>
            <person name="Dalin E."/>
            <person name="Goodwin L."/>
            <person name="Nolan M."/>
            <person name="Pitluck S."/>
            <person name="Chertkov O."/>
            <person name="Brettin T.S."/>
            <person name="Han J."/>
            <person name="Larimer F.W."/>
            <person name="Land M.L."/>
            <person name="Hauser L."/>
            <person name="Kyrpides N."/>
            <person name="Wiegel J."/>
        </authorList>
    </citation>
    <scope>NUCLEOTIDE SEQUENCE [LARGE SCALE GENOMIC DNA]</scope>
    <source>
        <strain evidence="2">ATCC BAA-1301 / DSM 18059 / JW/NM-WN-LF</strain>
    </source>
</reference>
<dbReference type="AlphaFoldDB" id="B2A214"/>